<keyword evidence="3" id="KW-1185">Reference proteome</keyword>
<sequence>MSLLNNLQRLFLQNKLVSWLIQGFLIFVVGFFIYKFFIKNDENTTTIEYDTALIQQQIKNVGKLVVTEGHFSEVMTYKDHKKYLGDWLSFEKKAIVVINADVTVGFDLSQVKFEVDSIHKILKISNLPKEEIKISPDYKYYNIDESTFNEFEGQDYNKINKIARANLTKKINASSLKTDAKKRLKEELYKLYSFVEILKWKVEIEGETINTKQDFQKFLN</sequence>
<protein>
    <recommendedName>
        <fullName evidence="4">DUF4230 domain-containing protein</fullName>
    </recommendedName>
</protein>
<reference evidence="3" key="2">
    <citation type="submission" date="2012-03" db="EMBL/GenBank/DDBJ databases">
        <title>Complete genome sequence of Flavobacterium indicum GPTSA100-9T, isolated from warm spring water.</title>
        <authorList>
            <person name="Barbier P."/>
            <person name="Houel A."/>
            <person name="Loux V."/>
            <person name="Poulain J."/>
            <person name="Bernardet J.-F."/>
            <person name="Touchon M."/>
            <person name="Duchaud E."/>
        </authorList>
    </citation>
    <scope>NUCLEOTIDE SEQUENCE [LARGE SCALE GENOMIC DNA]</scope>
    <source>
        <strain evidence="3">DSM 17447 / CIP 109464 / GPTSA100-9</strain>
    </source>
</reference>
<evidence type="ECO:0000256" key="1">
    <source>
        <dbReference type="SAM" id="Phobius"/>
    </source>
</evidence>
<proteinExistence type="predicted"/>
<evidence type="ECO:0000313" key="2">
    <source>
        <dbReference type="EMBL" id="CCG54130.1"/>
    </source>
</evidence>
<dbReference type="AlphaFoldDB" id="H8XPR4"/>
<organism evidence="2 3">
    <name type="scientific">Flavobacterium indicum (strain DSM 17447 / CIP 109464 / GPTSA100-9)</name>
    <dbReference type="NCBI Taxonomy" id="1094466"/>
    <lineage>
        <taxon>Bacteria</taxon>
        <taxon>Pseudomonadati</taxon>
        <taxon>Bacteroidota</taxon>
        <taxon>Flavobacteriia</taxon>
        <taxon>Flavobacteriales</taxon>
        <taxon>Flavobacteriaceae</taxon>
        <taxon>Flavobacterium</taxon>
    </lineage>
</organism>
<evidence type="ECO:0008006" key="4">
    <source>
        <dbReference type="Google" id="ProtNLM"/>
    </source>
</evidence>
<reference evidence="2 3" key="1">
    <citation type="journal article" date="2012" name="J. Bacteriol.">
        <title>Complete Genome Sequence of Flavobacterium indicum GPSTA100-9T, Isolated from Warm Spring Water.</title>
        <authorList>
            <person name="Barbier P."/>
            <person name="Houel A."/>
            <person name="Loux V."/>
            <person name="Poulain J."/>
            <person name="Bernardet J.F."/>
            <person name="Touchon M."/>
            <person name="Duchaud E."/>
        </authorList>
    </citation>
    <scope>NUCLEOTIDE SEQUENCE [LARGE SCALE GENOMIC DNA]</scope>
    <source>
        <strain evidence="3">DSM 17447 / CIP 109464 / GPTSA100-9</strain>
    </source>
</reference>
<dbReference type="RefSeq" id="WP_014389248.1">
    <property type="nucleotide sequence ID" value="NC_017025.1"/>
</dbReference>
<dbReference type="STRING" id="1094466.KQS_11040"/>
<dbReference type="EMBL" id="HE774682">
    <property type="protein sequence ID" value="CCG54130.1"/>
    <property type="molecule type" value="Genomic_DNA"/>
</dbReference>
<dbReference type="eggNOG" id="ENOG502Z8F4">
    <property type="taxonomic scope" value="Bacteria"/>
</dbReference>
<keyword evidence="1" id="KW-1133">Transmembrane helix</keyword>
<dbReference type="PATRIC" id="fig|1094466.5.peg.2166"/>
<feature type="transmembrane region" description="Helical" evidence="1">
    <location>
        <begin position="16"/>
        <end position="37"/>
    </location>
</feature>
<accession>H8XPR4</accession>
<keyword evidence="1" id="KW-0812">Transmembrane</keyword>
<dbReference type="Pfam" id="PF14014">
    <property type="entry name" value="DUF4230"/>
    <property type="match status" value="1"/>
</dbReference>
<dbReference type="HOGENOM" id="CLU_100162_1_0_10"/>
<name>H8XPR4_FLAIG</name>
<dbReference type="KEGG" id="fin:KQS_11040"/>
<dbReference type="InterPro" id="IPR025324">
    <property type="entry name" value="DUF4230"/>
</dbReference>
<dbReference type="Proteomes" id="UP000007599">
    <property type="component" value="Chromosome I"/>
</dbReference>
<dbReference type="OrthoDB" id="5700441at2"/>
<keyword evidence="1" id="KW-0472">Membrane</keyword>
<gene>
    <name evidence="2" type="ordered locus">KQS_11040</name>
</gene>
<evidence type="ECO:0000313" key="3">
    <source>
        <dbReference type="Proteomes" id="UP000007599"/>
    </source>
</evidence>